<sequence length="134" mass="16510">MKKANIELFFDYFNFATYYYTPTKYNKKKIKTLCESLPFFLPETEQNKIYELFLKFPVHSFNDSTQRMREYGFLIYMEYHKKEKIKYLDYPSYLDKLETKLYTNSDDIVFTKKRVHTLLFCILVIILFICLYRL</sequence>
<organism evidence="2">
    <name type="scientific">viral metagenome</name>
    <dbReference type="NCBI Taxonomy" id="1070528"/>
    <lineage>
        <taxon>unclassified sequences</taxon>
        <taxon>metagenomes</taxon>
        <taxon>organismal metagenomes</taxon>
    </lineage>
</organism>
<dbReference type="EMBL" id="MN739520">
    <property type="protein sequence ID" value="QHT10374.1"/>
    <property type="molecule type" value="Genomic_DNA"/>
</dbReference>
<accession>A0A6C0D2R2</accession>
<keyword evidence="1" id="KW-1133">Transmembrane helix</keyword>
<keyword evidence="1" id="KW-0472">Membrane</keyword>
<protein>
    <submittedName>
        <fullName evidence="2">Uncharacterized protein</fullName>
    </submittedName>
</protein>
<feature type="transmembrane region" description="Helical" evidence="1">
    <location>
        <begin position="115"/>
        <end position="132"/>
    </location>
</feature>
<proteinExistence type="predicted"/>
<keyword evidence="1" id="KW-0812">Transmembrane</keyword>
<dbReference type="AlphaFoldDB" id="A0A6C0D2R2"/>
<evidence type="ECO:0000313" key="2">
    <source>
        <dbReference type="EMBL" id="QHT10374.1"/>
    </source>
</evidence>
<name>A0A6C0D2R2_9ZZZZ</name>
<evidence type="ECO:0000256" key="1">
    <source>
        <dbReference type="SAM" id="Phobius"/>
    </source>
</evidence>
<reference evidence="2" key="1">
    <citation type="journal article" date="2020" name="Nature">
        <title>Giant virus diversity and host interactions through global metagenomics.</title>
        <authorList>
            <person name="Schulz F."/>
            <person name="Roux S."/>
            <person name="Paez-Espino D."/>
            <person name="Jungbluth S."/>
            <person name="Walsh D.A."/>
            <person name="Denef V.J."/>
            <person name="McMahon K.D."/>
            <person name="Konstantinidis K.T."/>
            <person name="Eloe-Fadrosh E.A."/>
            <person name="Kyrpides N.C."/>
            <person name="Woyke T."/>
        </authorList>
    </citation>
    <scope>NUCLEOTIDE SEQUENCE</scope>
    <source>
        <strain evidence="2">GVMAG-M-3300023174-107</strain>
    </source>
</reference>